<organism evidence="1 2">
    <name type="scientific">Candidatus Enterococcus moelleringii</name>
    <dbReference type="NCBI Taxonomy" id="2815325"/>
    <lineage>
        <taxon>Bacteria</taxon>
        <taxon>Bacillati</taxon>
        <taxon>Bacillota</taxon>
        <taxon>Bacilli</taxon>
        <taxon>Lactobacillales</taxon>
        <taxon>Enterococcaceae</taxon>
        <taxon>Enterococcus</taxon>
    </lineage>
</organism>
<evidence type="ECO:0008006" key="3">
    <source>
        <dbReference type="Google" id="ProtNLM"/>
    </source>
</evidence>
<proteinExistence type="predicted"/>
<accession>A0ABS3LEM1</accession>
<name>A0ABS3LEM1_9ENTE</name>
<keyword evidence="2" id="KW-1185">Reference proteome</keyword>
<evidence type="ECO:0000313" key="1">
    <source>
        <dbReference type="EMBL" id="MBO1308069.1"/>
    </source>
</evidence>
<protein>
    <recommendedName>
        <fullName evidence="3">SpoVT-AbrB domain-containing protein</fullName>
    </recommendedName>
</protein>
<dbReference type="EMBL" id="JAFREM010000029">
    <property type="protein sequence ID" value="MBO1308069.1"/>
    <property type="molecule type" value="Genomic_DNA"/>
</dbReference>
<sequence>MELSKDKGKIAELADGKGVLLSKEILLAAGLENKEDVMMTVEVDDVGKKRIIIEEESVDKETLLDELIGIVQLPQDFDRNEARTERMQHRMAK</sequence>
<dbReference type="RefSeq" id="WP_207675057.1">
    <property type="nucleotide sequence ID" value="NZ_JAFREM010000029.1"/>
</dbReference>
<evidence type="ECO:0000313" key="2">
    <source>
        <dbReference type="Proteomes" id="UP000664601"/>
    </source>
</evidence>
<reference evidence="1 2" key="1">
    <citation type="submission" date="2021-03" db="EMBL/GenBank/DDBJ databases">
        <title>Enterococcal diversity collection.</title>
        <authorList>
            <person name="Gilmore M.S."/>
            <person name="Schwartzman J."/>
            <person name="Van Tyne D."/>
            <person name="Martin M."/>
            <person name="Earl A.M."/>
            <person name="Manson A.L."/>
            <person name="Straub T."/>
            <person name="Salamzade R."/>
            <person name="Saavedra J."/>
            <person name="Lebreton F."/>
            <person name="Prichula J."/>
            <person name="Schaufler K."/>
            <person name="Gaca A."/>
            <person name="Sgardioli B."/>
            <person name="Wagenaar J."/>
            <person name="Strong T."/>
        </authorList>
    </citation>
    <scope>NUCLEOTIDE SEQUENCE [LARGE SCALE GENOMIC DNA]</scope>
    <source>
        <strain evidence="1 2">669A</strain>
    </source>
</reference>
<dbReference type="Proteomes" id="UP000664601">
    <property type="component" value="Unassembled WGS sequence"/>
</dbReference>
<gene>
    <name evidence="1" type="ORF">JZO70_17975</name>
</gene>
<comment type="caution">
    <text evidence="1">The sequence shown here is derived from an EMBL/GenBank/DDBJ whole genome shotgun (WGS) entry which is preliminary data.</text>
</comment>